<evidence type="ECO:0000313" key="1">
    <source>
        <dbReference type="EMBL" id="NJB98198.1"/>
    </source>
</evidence>
<proteinExistence type="predicted"/>
<dbReference type="SUPFAM" id="SSF51197">
    <property type="entry name" value="Clavaminate synthase-like"/>
    <property type="match status" value="1"/>
</dbReference>
<dbReference type="PANTHER" id="PTHR20883">
    <property type="entry name" value="PHYTANOYL-COA DIOXYGENASE DOMAIN CONTAINING 1"/>
    <property type="match status" value="1"/>
</dbReference>
<name>A0A7X5XZE1_9SPHN</name>
<dbReference type="RefSeq" id="WP_125976736.1">
    <property type="nucleotide sequence ID" value="NZ_BAAADY010000003.1"/>
</dbReference>
<dbReference type="InterPro" id="IPR008775">
    <property type="entry name" value="Phytyl_CoA_dOase-like"/>
</dbReference>
<dbReference type="Pfam" id="PF05721">
    <property type="entry name" value="PhyH"/>
    <property type="match status" value="1"/>
</dbReference>
<protein>
    <recommendedName>
        <fullName evidence="3">Phytanoyl-CoA dioxygenase PhyH</fullName>
    </recommendedName>
</protein>
<gene>
    <name evidence="1" type="ORF">GGR89_002529</name>
</gene>
<dbReference type="PANTHER" id="PTHR20883:SF49">
    <property type="entry name" value="PHYTANOYL-COA DIOXYGENASE"/>
    <property type="match status" value="1"/>
</dbReference>
<evidence type="ECO:0008006" key="3">
    <source>
        <dbReference type="Google" id="ProtNLM"/>
    </source>
</evidence>
<sequence>MTAATLLTRATDTLEIGTFVDQGHCMLPGAAPREAVLAAAAPLRAYVAQCHAELNGFERSLGASATRTVFSLAAAPAAVRSLVCAPVLGRIAAQALGAPAVRVLHFNGFYKPAGGMATPWHQDMGYIPLACDAVVTLWLPLVPVGEDSGALTFASGSHRAGPIDLAGIETRYPLFTNPPMQPGDVSLHSGWTAHRSAPNRSDHPREALAISYFPDGALVRSAEGGPPMMASLLAAALGGLEPGAPARGDAVPLVYRDPDIEAGGVRS</sequence>
<dbReference type="AlphaFoldDB" id="A0A7X5XZE1"/>
<dbReference type="Proteomes" id="UP000531251">
    <property type="component" value="Unassembled WGS sequence"/>
</dbReference>
<organism evidence="1 2">
    <name type="scientific">Sphingomonas trueperi</name>
    <dbReference type="NCBI Taxonomy" id="53317"/>
    <lineage>
        <taxon>Bacteria</taxon>
        <taxon>Pseudomonadati</taxon>
        <taxon>Pseudomonadota</taxon>
        <taxon>Alphaproteobacteria</taxon>
        <taxon>Sphingomonadales</taxon>
        <taxon>Sphingomonadaceae</taxon>
        <taxon>Sphingomonas</taxon>
    </lineage>
</organism>
<evidence type="ECO:0000313" key="2">
    <source>
        <dbReference type="Proteomes" id="UP000531251"/>
    </source>
</evidence>
<reference evidence="1 2" key="1">
    <citation type="submission" date="2020-03" db="EMBL/GenBank/DDBJ databases">
        <title>Genomic Encyclopedia of Type Strains, Phase IV (KMG-IV): sequencing the most valuable type-strain genomes for metagenomic binning, comparative biology and taxonomic classification.</title>
        <authorList>
            <person name="Goeker M."/>
        </authorList>
    </citation>
    <scope>NUCLEOTIDE SEQUENCE [LARGE SCALE GENOMIC DNA]</scope>
    <source>
        <strain evidence="1 2">DSM 7225</strain>
    </source>
</reference>
<dbReference type="EMBL" id="JAATJB010000007">
    <property type="protein sequence ID" value="NJB98198.1"/>
    <property type="molecule type" value="Genomic_DNA"/>
</dbReference>
<dbReference type="GO" id="GO:0005506">
    <property type="term" value="F:iron ion binding"/>
    <property type="evidence" value="ECO:0007669"/>
    <property type="project" value="UniProtKB-ARBA"/>
</dbReference>
<dbReference type="GO" id="GO:0016706">
    <property type="term" value="F:2-oxoglutarate-dependent dioxygenase activity"/>
    <property type="evidence" value="ECO:0007669"/>
    <property type="project" value="UniProtKB-ARBA"/>
</dbReference>
<dbReference type="Gene3D" id="2.60.120.620">
    <property type="entry name" value="q2cbj1_9rhob like domain"/>
    <property type="match status" value="1"/>
</dbReference>
<keyword evidence="2" id="KW-1185">Reference proteome</keyword>
<accession>A0A7X5XZE1</accession>
<comment type="caution">
    <text evidence="1">The sequence shown here is derived from an EMBL/GenBank/DDBJ whole genome shotgun (WGS) entry which is preliminary data.</text>
</comment>